<evidence type="ECO:0000313" key="2">
    <source>
        <dbReference type="EMBL" id="VEL12296.1"/>
    </source>
</evidence>
<protein>
    <recommendedName>
        <fullName evidence="4">Secreted protein</fullName>
    </recommendedName>
</protein>
<reference evidence="2" key="1">
    <citation type="submission" date="2018-11" db="EMBL/GenBank/DDBJ databases">
        <authorList>
            <consortium name="Pathogen Informatics"/>
        </authorList>
    </citation>
    <scope>NUCLEOTIDE SEQUENCE</scope>
</reference>
<accession>A0A3S5B3M2</accession>
<evidence type="ECO:0008006" key="4">
    <source>
        <dbReference type="Google" id="ProtNLM"/>
    </source>
</evidence>
<evidence type="ECO:0000256" key="1">
    <source>
        <dbReference type="SAM" id="SignalP"/>
    </source>
</evidence>
<evidence type="ECO:0000313" key="3">
    <source>
        <dbReference type="Proteomes" id="UP000784294"/>
    </source>
</evidence>
<gene>
    <name evidence="2" type="ORF">PXEA_LOCUS5736</name>
</gene>
<feature type="signal peptide" evidence="1">
    <location>
        <begin position="1"/>
        <end position="19"/>
    </location>
</feature>
<comment type="caution">
    <text evidence="2">The sequence shown here is derived from an EMBL/GenBank/DDBJ whole genome shotgun (WGS) entry which is preliminary data.</text>
</comment>
<organism evidence="2 3">
    <name type="scientific">Protopolystoma xenopodis</name>
    <dbReference type="NCBI Taxonomy" id="117903"/>
    <lineage>
        <taxon>Eukaryota</taxon>
        <taxon>Metazoa</taxon>
        <taxon>Spiralia</taxon>
        <taxon>Lophotrochozoa</taxon>
        <taxon>Platyhelminthes</taxon>
        <taxon>Monogenea</taxon>
        <taxon>Polyopisthocotylea</taxon>
        <taxon>Polystomatidea</taxon>
        <taxon>Polystomatidae</taxon>
        <taxon>Protopolystoma</taxon>
    </lineage>
</organism>
<dbReference type="AlphaFoldDB" id="A0A3S5B3M2"/>
<keyword evidence="3" id="KW-1185">Reference proteome</keyword>
<keyword evidence="1" id="KW-0732">Signal</keyword>
<dbReference type="Proteomes" id="UP000784294">
    <property type="component" value="Unassembled WGS sequence"/>
</dbReference>
<feature type="chain" id="PRO_5018612767" description="Secreted protein" evidence="1">
    <location>
        <begin position="20"/>
        <end position="111"/>
    </location>
</feature>
<name>A0A3S5B3M2_9PLAT</name>
<dbReference type="EMBL" id="CAAALY010014362">
    <property type="protein sequence ID" value="VEL12296.1"/>
    <property type="molecule type" value="Genomic_DNA"/>
</dbReference>
<sequence length="111" mass="11985">MWLCLLVVCLFWQMHTVHSVTVSTGPGCGRCTVSGSENTHVRMHEVAALLGQTHVVCHFCSLARMGVGSDLYCTISRACSSWSNSVGAGRVWARGRAKSEANNDATNTMKP</sequence>
<proteinExistence type="predicted"/>